<keyword evidence="3" id="KW-1185">Reference proteome</keyword>
<evidence type="ECO:0000313" key="3">
    <source>
        <dbReference type="Proteomes" id="UP000078348"/>
    </source>
</evidence>
<dbReference type="AlphaFoldDB" id="A0A196S632"/>
<protein>
    <recommendedName>
        <fullName evidence="1">Metaxin glutathione S-transferase domain-containing protein</fullName>
    </recommendedName>
</protein>
<dbReference type="PANTHER" id="PTHR12289:SF41">
    <property type="entry name" value="FAILED AXON CONNECTIONS-RELATED"/>
    <property type="match status" value="1"/>
</dbReference>
<dbReference type="PANTHER" id="PTHR12289">
    <property type="entry name" value="METAXIN RELATED"/>
    <property type="match status" value="1"/>
</dbReference>
<dbReference type="InterPro" id="IPR033468">
    <property type="entry name" value="Metaxin_GST"/>
</dbReference>
<reference evidence="2 3" key="1">
    <citation type="submission" date="2016-05" db="EMBL/GenBank/DDBJ databases">
        <title>Nuclear genome of Blastocystis sp. subtype 1 NandII.</title>
        <authorList>
            <person name="Gentekaki E."/>
            <person name="Curtis B."/>
            <person name="Stairs C."/>
            <person name="Eme L."/>
            <person name="Herman E."/>
            <person name="Klimes V."/>
            <person name="Arias M.C."/>
            <person name="Elias M."/>
            <person name="Hilliou F."/>
            <person name="Klute M."/>
            <person name="Malik S.-B."/>
            <person name="Pightling A."/>
            <person name="Rachubinski R."/>
            <person name="Salas D."/>
            <person name="Schlacht A."/>
            <person name="Suga H."/>
            <person name="Archibald J."/>
            <person name="Ball S.G."/>
            <person name="Clark G."/>
            <person name="Dacks J."/>
            <person name="Van Der Giezen M."/>
            <person name="Tsaousis A."/>
            <person name="Roger A."/>
        </authorList>
    </citation>
    <scope>NUCLEOTIDE SEQUENCE [LARGE SCALE GENOMIC DNA]</scope>
    <source>
        <strain evidence="3">ATCC 50177 / NandII</strain>
    </source>
</reference>
<dbReference type="GO" id="GO:0005737">
    <property type="term" value="C:cytoplasm"/>
    <property type="evidence" value="ECO:0007669"/>
    <property type="project" value="TreeGrafter"/>
</dbReference>
<dbReference type="OrthoDB" id="5835136at2759"/>
<dbReference type="InterPro" id="IPR050931">
    <property type="entry name" value="Mito_Protein_Transport_Metaxin"/>
</dbReference>
<organism evidence="2 3">
    <name type="scientific">Blastocystis sp. subtype 1 (strain ATCC 50177 / NandII)</name>
    <dbReference type="NCBI Taxonomy" id="478820"/>
    <lineage>
        <taxon>Eukaryota</taxon>
        <taxon>Sar</taxon>
        <taxon>Stramenopiles</taxon>
        <taxon>Bigyra</taxon>
        <taxon>Opalozoa</taxon>
        <taxon>Opalinata</taxon>
        <taxon>Blastocystidae</taxon>
        <taxon>Blastocystis</taxon>
    </lineage>
</organism>
<dbReference type="EMBL" id="LXWW01000541">
    <property type="protein sequence ID" value="OAO12528.1"/>
    <property type="molecule type" value="Genomic_DNA"/>
</dbReference>
<sequence length="309" mass="36001">MPLTLVQFEYAWEIHAYMRLAGIYYEEENSTYPTSKVGGKLPFLKDNCYVVPEDCALSYLMKNYTNLDLDFSEAERSEISIMTYLLHSVGDAIYRKRRWGNYSTMKSVLHKLYTPTYGAFNAYLYGVENYMEYTRHYSALLKATALKDDEMLGVLESLYACLNSRFAAQKEPDFVYGYRPSSLDAALFAHIAQIQEVPSTLQHIIDSYPELMRFYERILDAYFVHNRSEAESKPSTNCFVQDMHVQESNPRGCYITRKEPYEKEEEEPEQTEEQIYEKQMEKQSAQQLKWKIALSAGVLVLGIGTYMYL</sequence>
<gene>
    <name evidence="2" type="ORF">AV274_5796</name>
</gene>
<evidence type="ECO:0000259" key="1">
    <source>
        <dbReference type="Pfam" id="PF17171"/>
    </source>
</evidence>
<feature type="domain" description="Metaxin glutathione S-transferase" evidence="1">
    <location>
        <begin position="173"/>
        <end position="218"/>
    </location>
</feature>
<dbReference type="Proteomes" id="UP000078348">
    <property type="component" value="Unassembled WGS sequence"/>
</dbReference>
<dbReference type="Pfam" id="PF17171">
    <property type="entry name" value="GST_C_6"/>
    <property type="match status" value="1"/>
</dbReference>
<accession>A0A196S632</accession>
<name>A0A196S632_BLAHN</name>
<evidence type="ECO:0000313" key="2">
    <source>
        <dbReference type="EMBL" id="OAO12528.1"/>
    </source>
</evidence>
<dbReference type="SUPFAM" id="SSF47616">
    <property type="entry name" value="GST C-terminal domain-like"/>
    <property type="match status" value="1"/>
</dbReference>
<proteinExistence type="predicted"/>
<dbReference type="InterPro" id="IPR036282">
    <property type="entry name" value="Glutathione-S-Trfase_C_sf"/>
</dbReference>
<comment type="caution">
    <text evidence="2">The sequence shown here is derived from an EMBL/GenBank/DDBJ whole genome shotgun (WGS) entry which is preliminary data.</text>
</comment>